<organism evidence="3 4">
    <name type="scientific">Stylophora pistillata</name>
    <name type="common">Smooth cauliflower coral</name>
    <dbReference type="NCBI Taxonomy" id="50429"/>
    <lineage>
        <taxon>Eukaryota</taxon>
        <taxon>Metazoa</taxon>
        <taxon>Cnidaria</taxon>
        <taxon>Anthozoa</taxon>
        <taxon>Hexacorallia</taxon>
        <taxon>Scleractinia</taxon>
        <taxon>Astrocoeniina</taxon>
        <taxon>Pocilloporidae</taxon>
        <taxon>Stylophora</taxon>
    </lineage>
</organism>
<dbReference type="Pfam" id="PF00147">
    <property type="entry name" value="Fibrinogen_C"/>
    <property type="match status" value="1"/>
</dbReference>
<dbReference type="EMBL" id="LSMT01000170">
    <property type="protein sequence ID" value="PFX24672.1"/>
    <property type="molecule type" value="Genomic_DNA"/>
</dbReference>
<gene>
    <name evidence="3" type="primary">Ryncolin-1</name>
    <name evidence="3" type="ORF">AWC38_SpisGene10725</name>
</gene>
<feature type="compositionally biased region" description="Basic and acidic residues" evidence="1">
    <location>
        <begin position="39"/>
        <end position="51"/>
    </location>
</feature>
<feature type="compositionally biased region" description="Basic and acidic residues" evidence="1">
    <location>
        <begin position="73"/>
        <end position="83"/>
    </location>
</feature>
<dbReference type="InterPro" id="IPR036056">
    <property type="entry name" value="Fibrinogen-like_C"/>
</dbReference>
<dbReference type="NCBIfam" id="NF040941">
    <property type="entry name" value="GGGWT_bact"/>
    <property type="match status" value="1"/>
</dbReference>
<evidence type="ECO:0000259" key="2">
    <source>
        <dbReference type="PROSITE" id="PS51406"/>
    </source>
</evidence>
<dbReference type="GO" id="GO:0005615">
    <property type="term" value="C:extracellular space"/>
    <property type="evidence" value="ECO:0007669"/>
    <property type="project" value="TreeGrafter"/>
</dbReference>
<comment type="caution">
    <text evidence="3">The sequence shown here is derived from an EMBL/GenBank/DDBJ whole genome shotgun (WGS) entry which is preliminary data.</text>
</comment>
<dbReference type="Gene3D" id="3.90.215.10">
    <property type="entry name" value="Gamma Fibrinogen, chain A, domain 1"/>
    <property type="match status" value="1"/>
</dbReference>
<evidence type="ECO:0000313" key="3">
    <source>
        <dbReference type="EMBL" id="PFX24672.1"/>
    </source>
</evidence>
<reference evidence="4" key="1">
    <citation type="journal article" date="2017" name="bioRxiv">
        <title>Comparative analysis of the genomes of Stylophora pistillata and Acropora digitifera provides evidence for extensive differences between species of corals.</title>
        <authorList>
            <person name="Voolstra C.R."/>
            <person name="Li Y."/>
            <person name="Liew Y.J."/>
            <person name="Baumgarten S."/>
            <person name="Zoccola D."/>
            <person name="Flot J.-F."/>
            <person name="Tambutte S."/>
            <person name="Allemand D."/>
            <person name="Aranda M."/>
        </authorList>
    </citation>
    <scope>NUCLEOTIDE SEQUENCE [LARGE SCALE GENOMIC DNA]</scope>
</reference>
<feature type="domain" description="Fibrinogen C-terminal" evidence="2">
    <location>
        <begin position="305"/>
        <end position="398"/>
    </location>
</feature>
<dbReference type="InterPro" id="IPR049012">
    <property type="entry name" value="Mutator_transp_dom"/>
</dbReference>
<name>A0A2B4S819_STYPI</name>
<dbReference type="InterPro" id="IPR002181">
    <property type="entry name" value="Fibrinogen_a/b/g_C_dom"/>
</dbReference>
<dbReference type="InterPro" id="IPR014716">
    <property type="entry name" value="Fibrinogen_a/b/g_C_1"/>
</dbReference>
<evidence type="ECO:0000313" key="4">
    <source>
        <dbReference type="Proteomes" id="UP000225706"/>
    </source>
</evidence>
<sequence length="398" mass="43976">MAGKKQRSSYRPKRKGKGFGGSKRKGKLGENTPLAAAIIDRETPSTSHEEPDLSDSECAQPLSSSAKKMKLYHSPDESSKCLDDESTEQCEATGYRLINLESLSSVLSEAHECEEANIILQENESGRAGLKSDLTITCSACDESISFQTSANITKRGKSFDVNKRAVYHSLESGTGYEGLASFCGIMNMPCMSTSAYQKQVDSILEVVEDYTKEELTQAGQRLRNIVLDENPDLDKDDTLDVAVSFDGTWAKRGFTSLTGVVFAISVDSGEVLDYTVLSKACQKCSLKQSKCEGDDERFQEWRREHLASVSKSRAELYKSGQRISGVYTIDPEGLGAFVFFCDQKTAGGRWTVFQNRQDGSVDFFLGWSDYKNGFGNLNGEFWLGLDKINRLTDSGKF</sequence>
<dbReference type="OrthoDB" id="10059293at2759"/>
<dbReference type="SMART" id="SM00186">
    <property type="entry name" value="FBG"/>
    <property type="match status" value="1"/>
</dbReference>
<dbReference type="SUPFAM" id="SSF56496">
    <property type="entry name" value="Fibrinogen C-terminal domain-like"/>
    <property type="match status" value="1"/>
</dbReference>
<dbReference type="InterPro" id="IPR050373">
    <property type="entry name" value="Fibrinogen_C-term_domain"/>
</dbReference>
<dbReference type="PANTHER" id="PTHR19143">
    <property type="entry name" value="FIBRINOGEN/TENASCIN/ANGIOPOEITIN"/>
    <property type="match status" value="1"/>
</dbReference>
<protein>
    <submittedName>
        <fullName evidence="3">Ryncolin-1</fullName>
    </submittedName>
</protein>
<dbReference type="Proteomes" id="UP000225706">
    <property type="component" value="Unassembled WGS sequence"/>
</dbReference>
<dbReference type="Pfam" id="PF20700">
    <property type="entry name" value="Mutator"/>
    <property type="match status" value="1"/>
</dbReference>
<proteinExistence type="predicted"/>
<accession>A0A2B4S819</accession>
<feature type="compositionally biased region" description="Basic residues" evidence="1">
    <location>
        <begin position="1"/>
        <end position="26"/>
    </location>
</feature>
<dbReference type="AlphaFoldDB" id="A0A2B4S819"/>
<keyword evidence="4" id="KW-1185">Reference proteome</keyword>
<dbReference type="PROSITE" id="PS51406">
    <property type="entry name" value="FIBRINOGEN_C_2"/>
    <property type="match status" value="1"/>
</dbReference>
<feature type="region of interest" description="Disordered" evidence="1">
    <location>
        <begin position="1"/>
        <end position="85"/>
    </location>
</feature>
<evidence type="ECO:0000256" key="1">
    <source>
        <dbReference type="SAM" id="MobiDB-lite"/>
    </source>
</evidence>